<dbReference type="AlphaFoldDB" id="A0A9W7D297"/>
<dbReference type="EMBL" id="BSXT01003282">
    <property type="protein sequence ID" value="GMF53459.1"/>
    <property type="molecule type" value="Genomic_DNA"/>
</dbReference>
<name>A0A9W7D297_9STRA</name>
<dbReference type="Proteomes" id="UP001165121">
    <property type="component" value="Unassembled WGS sequence"/>
</dbReference>
<feature type="region of interest" description="Disordered" evidence="1">
    <location>
        <begin position="1"/>
        <end position="57"/>
    </location>
</feature>
<sequence length="417" mass="47131">MANTRSGRNDASSGHRPSTRSGSQPHSRVESASSVSASSPSRDQTQPRAKTARARVKDGAKDVIVPVKTTFDQGFLRLWCRLRWHIAIDDVTDDHIRSEVDLIIASMKNNNVPDIDNEMRSKLRMDLTETDVSERVIQYFKTCHEIIDDNGWRVFSRMTLAGSNFVAFLLHHWSHKRFGRKLSGRSVSKHRPKLPPKPCPHCDEMHWLSECPTATEEEKSEIRRMLRTQRNNGNKKEGARLKRLREGIPSDEKTVALNDIMELPYCADTGADRTAISRAHVDELMLRDPTVTMIRLATPVVNTTVAKHEITCINAVYLRLLLNTAAGPVALYKPVECLVIDGDEPEFILGQDVLKQLGITIDRQLEQLARHVDDEDDDLEDFSMGVPGFEPATTDKELREAVEKMVQMVLQNGFFVV</sequence>
<evidence type="ECO:0000313" key="3">
    <source>
        <dbReference type="Proteomes" id="UP001165121"/>
    </source>
</evidence>
<dbReference type="InterPro" id="IPR021109">
    <property type="entry name" value="Peptidase_aspartic_dom_sf"/>
</dbReference>
<evidence type="ECO:0000256" key="1">
    <source>
        <dbReference type="SAM" id="MobiDB-lite"/>
    </source>
</evidence>
<feature type="compositionally biased region" description="Low complexity" evidence="1">
    <location>
        <begin position="30"/>
        <end position="42"/>
    </location>
</feature>
<dbReference type="OrthoDB" id="129199at2759"/>
<reference evidence="2" key="1">
    <citation type="submission" date="2023-04" db="EMBL/GenBank/DDBJ databases">
        <title>Phytophthora fragariaefolia NBRC 109709.</title>
        <authorList>
            <person name="Ichikawa N."/>
            <person name="Sato H."/>
            <person name="Tonouchi N."/>
        </authorList>
    </citation>
    <scope>NUCLEOTIDE SEQUENCE</scope>
    <source>
        <strain evidence="2">NBRC 109709</strain>
    </source>
</reference>
<evidence type="ECO:0000313" key="2">
    <source>
        <dbReference type="EMBL" id="GMF53459.1"/>
    </source>
</evidence>
<protein>
    <submittedName>
        <fullName evidence="2">Unnamed protein product</fullName>
    </submittedName>
</protein>
<organism evidence="2 3">
    <name type="scientific">Phytophthora fragariaefolia</name>
    <dbReference type="NCBI Taxonomy" id="1490495"/>
    <lineage>
        <taxon>Eukaryota</taxon>
        <taxon>Sar</taxon>
        <taxon>Stramenopiles</taxon>
        <taxon>Oomycota</taxon>
        <taxon>Peronosporomycetes</taxon>
        <taxon>Peronosporales</taxon>
        <taxon>Peronosporaceae</taxon>
        <taxon>Phytophthora</taxon>
    </lineage>
</organism>
<comment type="caution">
    <text evidence="2">The sequence shown here is derived from an EMBL/GenBank/DDBJ whole genome shotgun (WGS) entry which is preliminary data.</text>
</comment>
<proteinExistence type="predicted"/>
<keyword evidence="3" id="KW-1185">Reference proteome</keyword>
<feature type="compositionally biased region" description="Polar residues" evidence="1">
    <location>
        <begin position="1"/>
        <end position="26"/>
    </location>
</feature>
<accession>A0A9W7D297</accession>
<dbReference type="SUPFAM" id="SSF50630">
    <property type="entry name" value="Acid proteases"/>
    <property type="match status" value="1"/>
</dbReference>
<gene>
    <name evidence="2" type="ORF">Pfra01_002211400</name>
</gene>
<dbReference type="Gene3D" id="2.40.70.10">
    <property type="entry name" value="Acid Proteases"/>
    <property type="match status" value="1"/>
</dbReference>